<name>G7VFG3_9CREN</name>
<keyword evidence="1" id="KW-0175">Coiled coil</keyword>
<evidence type="ECO:0000313" key="3">
    <source>
        <dbReference type="Proteomes" id="UP000005867"/>
    </source>
</evidence>
<reference evidence="2 3" key="1">
    <citation type="journal article" date="2012" name="J. Bacteriol.">
        <title>Complete genome sequence of strain 1860, a crenarchaeon of the genus pyrobaculum able to grow with various electron acceptors.</title>
        <authorList>
            <person name="Mardanov A.V."/>
            <person name="Gumerov V.M."/>
            <person name="Slobodkina G.B."/>
            <person name="Beletsky A.V."/>
            <person name="Bonch-Osmolovskaya E.A."/>
            <person name="Ravin N.V."/>
            <person name="Skryabin K.G."/>
        </authorList>
    </citation>
    <scope>NUCLEOTIDE SEQUENCE [LARGE SCALE GENOMIC DNA]</scope>
    <source>
        <strain evidence="2 3">1860</strain>
    </source>
</reference>
<dbReference type="BioCyc" id="PSP1104324:GJSN-1522-MONOMER"/>
<dbReference type="EMBL" id="CP003098">
    <property type="protein sequence ID" value="AET32969.1"/>
    <property type="molecule type" value="Genomic_DNA"/>
</dbReference>
<proteinExistence type="predicted"/>
<feature type="coiled-coil region" evidence="1">
    <location>
        <begin position="26"/>
        <end position="84"/>
    </location>
</feature>
<evidence type="ECO:0000313" key="2">
    <source>
        <dbReference type="EMBL" id="AET32969.1"/>
    </source>
</evidence>
<organism evidence="2 3">
    <name type="scientific">Pyrobaculum ferrireducens</name>
    <dbReference type="NCBI Taxonomy" id="1104324"/>
    <lineage>
        <taxon>Archaea</taxon>
        <taxon>Thermoproteota</taxon>
        <taxon>Thermoprotei</taxon>
        <taxon>Thermoproteales</taxon>
        <taxon>Thermoproteaceae</taxon>
        <taxon>Pyrobaculum</taxon>
    </lineage>
</organism>
<dbReference type="AlphaFoldDB" id="G7VFG3"/>
<accession>G7VFG3</accession>
<keyword evidence="3" id="KW-1185">Reference proteome</keyword>
<dbReference type="KEGG" id="pyr:P186_1550"/>
<dbReference type="eggNOG" id="arCOG05651">
    <property type="taxonomic scope" value="Archaea"/>
</dbReference>
<sequence>MVFDKPLVKSFSCLKLSRYNVSILKKRQEKKDEDELEKLLSELKKDEEAEARDAAVVSIQIAGLRELVRAIEKLTEAVKKCNEET</sequence>
<protein>
    <submittedName>
        <fullName evidence="2">Uncharacterized protein</fullName>
    </submittedName>
</protein>
<dbReference type="HOGENOM" id="CLU_191935_0_0_2"/>
<evidence type="ECO:0000256" key="1">
    <source>
        <dbReference type="SAM" id="Coils"/>
    </source>
</evidence>
<gene>
    <name evidence="2" type="ORF">P186_1550</name>
</gene>
<dbReference type="Proteomes" id="UP000005867">
    <property type="component" value="Chromosome"/>
</dbReference>